<dbReference type="PANTHER" id="PTHR31313:SF85">
    <property type="entry name" value="ZN(II)2CYS6 TRANSCRIPTION FACTOR (EUROFUNG)"/>
    <property type="match status" value="1"/>
</dbReference>
<keyword evidence="6" id="KW-0539">Nucleus</keyword>
<evidence type="ECO:0000313" key="9">
    <source>
        <dbReference type="EMBL" id="KAK9775564.1"/>
    </source>
</evidence>
<keyword evidence="3" id="KW-0805">Transcription regulation</keyword>
<gene>
    <name evidence="9" type="ORF">SCAR479_07669</name>
</gene>
<evidence type="ECO:0000256" key="7">
    <source>
        <dbReference type="SAM" id="MobiDB-lite"/>
    </source>
</evidence>
<organism evidence="9 10">
    <name type="scientific">Seiridium cardinale</name>
    <dbReference type="NCBI Taxonomy" id="138064"/>
    <lineage>
        <taxon>Eukaryota</taxon>
        <taxon>Fungi</taxon>
        <taxon>Dikarya</taxon>
        <taxon>Ascomycota</taxon>
        <taxon>Pezizomycotina</taxon>
        <taxon>Sordariomycetes</taxon>
        <taxon>Xylariomycetidae</taxon>
        <taxon>Amphisphaeriales</taxon>
        <taxon>Sporocadaceae</taxon>
        <taxon>Seiridium</taxon>
    </lineage>
</organism>
<keyword evidence="10" id="KW-1185">Reference proteome</keyword>
<dbReference type="SMART" id="SM00906">
    <property type="entry name" value="Fungal_trans"/>
    <property type="match status" value="1"/>
</dbReference>
<protein>
    <submittedName>
        <fullName evidence="9">Zn(2)-C6 fungal-type domain-containing protein</fullName>
    </submittedName>
</protein>
<evidence type="ECO:0000256" key="6">
    <source>
        <dbReference type="ARBA" id="ARBA00023242"/>
    </source>
</evidence>
<dbReference type="InterPro" id="IPR007219">
    <property type="entry name" value="XnlR_reg_dom"/>
</dbReference>
<keyword evidence="4" id="KW-0238">DNA-binding</keyword>
<feature type="region of interest" description="Disordered" evidence="7">
    <location>
        <begin position="1"/>
        <end position="72"/>
    </location>
</feature>
<keyword evidence="5" id="KW-0804">Transcription</keyword>
<evidence type="ECO:0000256" key="3">
    <source>
        <dbReference type="ARBA" id="ARBA00023015"/>
    </source>
</evidence>
<sequence>MAKRLEEAEETIERLRRSTETRTPAEINRGCVQNNVNEARSIQPQPSATSGPLPWSEEDTPLDTTQAGGSAPEIVLPDLSLDQDGKICFYGPTSAVHDPPDLDSPASQPPTHSNKLSKGEAGIYLAARSKEAENWETFALKQAALRSDVPYPVIHKLLKIHWTWISPMFMWVYRPAFILDMSADGQYFSEFLLMVLCAHAARYEDRNVAEMLISKARLLIGPAIHEPSSIPTVQALLQLSARDLAFGSISQAWLYSGMAFRMAWDLGLHHAASNAPNLQELNPTDVEVRRRLFWSCYFWDKAISLYTGRMPAMTEVPENIAFEFLDMSSENEKWIPFRTDSLAMATIDEYPPMRGHYVSCFSNSCEIAIIINDMIVRLYSRRRTLGLDGVRESIMVRLSAWRQRSPTYLRYDADNLPEVCPPPHILCQNLLYYATIILLHRPFTSATVHYRTSISAARSMERLLLLYEKTFGFENLTYLMAYCIYTGATVLMQDVKAGNEDASARMKTFTRALRQGLAKCPLLQRSLDNIEKGLDSTTGPQAPPRSSQMPHNSTDSQSFIPAFPYYDSMGSGDFGMSTGFEYAGASSSMLDCFPEIHMESSNWWPPPV</sequence>
<evidence type="ECO:0000256" key="5">
    <source>
        <dbReference type="ARBA" id="ARBA00023163"/>
    </source>
</evidence>
<feature type="region of interest" description="Disordered" evidence="7">
    <location>
        <begin position="532"/>
        <end position="555"/>
    </location>
</feature>
<feature type="compositionally biased region" description="Basic and acidic residues" evidence="7">
    <location>
        <begin position="1"/>
        <end position="20"/>
    </location>
</feature>
<dbReference type="Pfam" id="PF04082">
    <property type="entry name" value="Fungal_trans"/>
    <property type="match status" value="1"/>
</dbReference>
<dbReference type="EMBL" id="JARVKM010000033">
    <property type="protein sequence ID" value="KAK9775564.1"/>
    <property type="molecule type" value="Genomic_DNA"/>
</dbReference>
<accession>A0ABR2XP30</accession>
<evidence type="ECO:0000313" key="10">
    <source>
        <dbReference type="Proteomes" id="UP001465668"/>
    </source>
</evidence>
<dbReference type="CDD" id="cd12148">
    <property type="entry name" value="fungal_TF_MHR"/>
    <property type="match status" value="1"/>
</dbReference>
<comment type="caution">
    <text evidence="9">The sequence shown here is derived from an EMBL/GenBank/DDBJ whole genome shotgun (WGS) entry which is preliminary data.</text>
</comment>
<reference evidence="9 10" key="1">
    <citation type="submission" date="2024-02" db="EMBL/GenBank/DDBJ databases">
        <title>First draft genome assembly of two strains of Seiridium cardinale.</title>
        <authorList>
            <person name="Emiliani G."/>
            <person name="Scali E."/>
        </authorList>
    </citation>
    <scope>NUCLEOTIDE SEQUENCE [LARGE SCALE GENOMIC DNA]</scope>
    <source>
        <strain evidence="9 10">BM-138-000479</strain>
    </source>
</reference>
<feature type="compositionally biased region" description="Polar residues" evidence="7">
    <location>
        <begin position="31"/>
        <end position="50"/>
    </location>
</feature>
<proteinExistence type="predicted"/>
<keyword evidence="1" id="KW-0479">Metal-binding</keyword>
<dbReference type="Proteomes" id="UP001465668">
    <property type="component" value="Unassembled WGS sequence"/>
</dbReference>
<evidence type="ECO:0000256" key="1">
    <source>
        <dbReference type="ARBA" id="ARBA00022723"/>
    </source>
</evidence>
<evidence type="ECO:0000256" key="4">
    <source>
        <dbReference type="ARBA" id="ARBA00023125"/>
    </source>
</evidence>
<name>A0ABR2XP30_9PEZI</name>
<dbReference type="PANTHER" id="PTHR31313">
    <property type="entry name" value="TY1 ENHANCER ACTIVATOR"/>
    <property type="match status" value="1"/>
</dbReference>
<dbReference type="InterPro" id="IPR051615">
    <property type="entry name" value="Transcr_Regulatory_Elem"/>
</dbReference>
<evidence type="ECO:0000259" key="8">
    <source>
        <dbReference type="SMART" id="SM00906"/>
    </source>
</evidence>
<feature type="compositionally biased region" description="Polar residues" evidence="7">
    <location>
        <begin position="535"/>
        <end position="555"/>
    </location>
</feature>
<keyword evidence="2" id="KW-0862">Zinc</keyword>
<feature type="domain" description="Xylanolytic transcriptional activator regulatory" evidence="8">
    <location>
        <begin position="252"/>
        <end position="331"/>
    </location>
</feature>
<evidence type="ECO:0000256" key="2">
    <source>
        <dbReference type="ARBA" id="ARBA00022833"/>
    </source>
</evidence>